<reference evidence="1 2" key="1">
    <citation type="submission" date="2017-03" db="EMBL/GenBank/DDBJ databases">
        <title>Widespread Adenine N6-methylation of Active Genes in Fungi.</title>
        <authorList>
            <consortium name="DOE Joint Genome Institute"/>
            <person name="Mondo S.J."/>
            <person name="Dannebaum R.O."/>
            <person name="Kuo R.C."/>
            <person name="Louie K.B."/>
            <person name="Bewick A.J."/>
            <person name="Labutti K."/>
            <person name="Haridas S."/>
            <person name="Kuo A."/>
            <person name="Salamov A."/>
            <person name="Ahrendt S.R."/>
            <person name="Lau R."/>
            <person name="Bowen B.P."/>
            <person name="Lipzen A."/>
            <person name="Sullivan W."/>
            <person name="Andreopoulos W.B."/>
            <person name="Clum A."/>
            <person name="Lindquist E."/>
            <person name="Daum C."/>
            <person name="Northen T.R."/>
            <person name="Ramamoorthy G."/>
            <person name="Schmitz R.J."/>
            <person name="Gryganskyi A."/>
            <person name="Culley D."/>
            <person name="Magnuson J."/>
            <person name="James T.Y."/>
            <person name="O'Malley M.A."/>
            <person name="Stajich J.E."/>
            <person name="Spatafora J.W."/>
            <person name="Visel A."/>
            <person name="Grigoriev I.V."/>
        </authorList>
    </citation>
    <scope>NUCLEOTIDE SEQUENCE [LARGE SCALE GENOMIC DNA]</scope>
    <source>
        <strain evidence="1 2">NRRL Y-17943</strain>
    </source>
</reference>
<proteinExistence type="predicted"/>
<dbReference type="GeneID" id="33553904"/>
<evidence type="ECO:0000313" key="1">
    <source>
        <dbReference type="EMBL" id="ORX34241.1"/>
    </source>
</evidence>
<evidence type="ECO:0000313" key="2">
    <source>
        <dbReference type="Proteomes" id="UP000193218"/>
    </source>
</evidence>
<protein>
    <submittedName>
        <fullName evidence="1">Uncharacterized protein</fullName>
    </submittedName>
</protein>
<dbReference type="Proteomes" id="UP000193218">
    <property type="component" value="Unassembled WGS sequence"/>
</dbReference>
<sequence length="179" mass="20095">MTEHDEKWRCIACSIASAPESAPTHENAAEVKTRINSMELLQRNLTVSPLTRVTEPSTWRESESDMIHRIRRGLESVLDDQAHLSSLDPSNDHRIGLAGHSRQGSILMQKILGLYPGLSQAKSKLQHGETRKLLFKYRLQDGLTPLPSTWSKASQNGLQSKSTERAVLRTLDSNTLRDQ</sequence>
<organism evidence="1 2">
    <name type="scientific">Kockovaella imperatae</name>
    <dbReference type="NCBI Taxonomy" id="4999"/>
    <lineage>
        <taxon>Eukaryota</taxon>
        <taxon>Fungi</taxon>
        <taxon>Dikarya</taxon>
        <taxon>Basidiomycota</taxon>
        <taxon>Agaricomycotina</taxon>
        <taxon>Tremellomycetes</taxon>
        <taxon>Tremellales</taxon>
        <taxon>Cuniculitremaceae</taxon>
        <taxon>Kockovaella</taxon>
    </lineage>
</organism>
<dbReference type="RefSeq" id="XP_021868519.1">
    <property type="nucleotide sequence ID" value="XM_022012096.1"/>
</dbReference>
<accession>A0A1Y1U877</accession>
<dbReference type="EMBL" id="NBSH01000015">
    <property type="protein sequence ID" value="ORX34241.1"/>
    <property type="molecule type" value="Genomic_DNA"/>
</dbReference>
<keyword evidence="2" id="KW-1185">Reference proteome</keyword>
<dbReference type="AlphaFoldDB" id="A0A1Y1U877"/>
<name>A0A1Y1U877_9TREE</name>
<dbReference type="InParanoid" id="A0A1Y1U877"/>
<gene>
    <name evidence="1" type="ORF">BD324DRAFT_174000</name>
</gene>
<comment type="caution">
    <text evidence="1">The sequence shown here is derived from an EMBL/GenBank/DDBJ whole genome shotgun (WGS) entry which is preliminary data.</text>
</comment>